<evidence type="ECO:0000313" key="2">
    <source>
        <dbReference type="EMBL" id="NQV65879.1"/>
    </source>
</evidence>
<dbReference type="PROSITE" id="PS00409">
    <property type="entry name" value="PROKAR_NTER_METHYL"/>
    <property type="match status" value="1"/>
</dbReference>
<keyword evidence="1" id="KW-0812">Transmembrane</keyword>
<sequence length="370" mass="39612">MIINRTTMGKISGFTLVEALIGLALSSAIMLGVSQLFVANAKTYNLLAGQSAMQESGRFALGIITRSAQASGYKGCFSTNADTHKTFLADIPYEFNLDQPIIGYEGGSTTWAPNISNSLPSTVGTTDTHVYKSSGIGAGTGIDITTIVNGTDIITLNYLPQKTHRLKIDMPTNTADIQTATQDFDFAAEHIVFIHDCEKQTFFRVSSIAGDLIEHATSVDADGYTNANILARFGAFKSSAYVSAIASETYYVAPSEGTNNSGQNPLSLWRKSGIAPPTELVDGIEDLQIKYGVDTDNDKIPNRYVDAGAVINFDDVRSLRITIVATSINDVDGTSTPTHGCGTQYCKPGTATDGLLRRTFSQTVALRNGR</sequence>
<accession>A0A973A8K4</accession>
<dbReference type="GO" id="GO:0043683">
    <property type="term" value="P:type IV pilus assembly"/>
    <property type="evidence" value="ECO:0007669"/>
    <property type="project" value="InterPro"/>
</dbReference>
<dbReference type="InterPro" id="IPR012902">
    <property type="entry name" value="N_methyl_site"/>
</dbReference>
<proteinExistence type="predicted"/>
<protein>
    <submittedName>
        <fullName evidence="2">PilW family protein</fullName>
    </submittedName>
</protein>
<gene>
    <name evidence="2" type="ORF">HQ497_11000</name>
</gene>
<keyword evidence="1" id="KW-1133">Transmembrane helix</keyword>
<evidence type="ECO:0000256" key="1">
    <source>
        <dbReference type="SAM" id="Phobius"/>
    </source>
</evidence>
<comment type="caution">
    <text evidence="2">The sequence shown here is derived from an EMBL/GenBank/DDBJ whole genome shotgun (WGS) entry which is preliminary data.</text>
</comment>
<evidence type="ECO:0000313" key="3">
    <source>
        <dbReference type="Proteomes" id="UP000754644"/>
    </source>
</evidence>
<reference evidence="2" key="1">
    <citation type="submission" date="2020-05" db="EMBL/GenBank/DDBJ databases">
        <title>Sulfur intermediates as new biogeochemical hubs in an aquatic model microbial ecosystem.</title>
        <authorList>
            <person name="Vigneron A."/>
        </authorList>
    </citation>
    <scope>NUCLEOTIDE SEQUENCE</scope>
    <source>
        <strain evidence="2">Bin.250</strain>
    </source>
</reference>
<dbReference type="AlphaFoldDB" id="A0A973A8K4"/>
<name>A0A973A8K4_9GAMM</name>
<organism evidence="2 3">
    <name type="scientific">SAR86 cluster bacterium</name>
    <dbReference type="NCBI Taxonomy" id="2030880"/>
    <lineage>
        <taxon>Bacteria</taxon>
        <taxon>Pseudomonadati</taxon>
        <taxon>Pseudomonadota</taxon>
        <taxon>Gammaproteobacteria</taxon>
        <taxon>SAR86 cluster</taxon>
    </lineage>
</organism>
<dbReference type="InterPro" id="IPR032092">
    <property type="entry name" value="PilW"/>
</dbReference>
<dbReference type="Pfam" id="PF16074">
    <property type="entry name" value="PilW"/>
    <property type="match status" value="1"/>
</dbReference>
<keyword evidence="1" id="KW-0472">Membrane</keyword>
<dbReference type="EMBL" id="JABMOJ010000416">
    <property type="protein sequence ID" value="NQV65879.1"/>
    <property type="molecule type" value="Genomic_DNA"/>
</dbReference>
<feature type="transmembrane region" description="Helical" evidence="1">
    <location>
        <begin position="12"/>
        <end position="38"/>
    </location>
</feature>
<dbReference type="Proteomes" id="UP000754644">
    <property type="component" value="Unassembled WGS sequence"/>
</dbReference>